<gene>
    <name evidence="12" type="primary">bfrD_7</name>
    <name evidence="12" type="ORF">GALL_530650</name>
</gene>
<evidence type="ECO:0000256" key="5">
    <source>
        <dbReference type="ARBA" id="ARBA00022729"/>
    </source>
</evidence>
<dbReference type="EMBL" id="MLJW01007375">
    <property type="protein sequence ID" value="OIQ65377.1"/>
    <property type="molecule type" value="Genomic_DNA"/>
</dbReference>
<dbReference type="CDD" id="cd01347">
    <property type="entry name" value="ligand_gated_channel"/>
    <property type="match status" value="1"/>
</dbReference>
<dbReference type="PANTHER" id="PTHR32552:SF68">
    <property type="entry name" value="FERRICHROME OUTER MEMBRANE TRANSPORTER_PHAGE RECEPTOR"/>
    <property type="match status" value="1"/>
</dbReference>
<keyword evidence="7" id="KW-0406">Ion transport</keyword>
<organism evidence="12">
    <name type="scientific">mine drainage metagenome</name>
    <dbReference type="NCBI Taxonomy" id="410659"/>
    <lineage>
        <taxon>unclassified sequences</taxon>
        <taxon>metagenomes</taxon>
        <taxon>ecological metagenomes</taxon>
    </lineage>
</organism>
<dbReference type="AlphaFoldDB" id="A0A1J5P1G7"/>
<keyword evidence="3" id="KW-0410">Iron transport</keyword>
<evidence type="ECO:0000256" key="3">
    <source>
        <dbReference type="ARBA" id="ARBA00022496"/>
    </source>
</evidence>
<keyword evidence="12" id="KW-0675">Receptor</keyword>
<dbReference type="PROSITE" id="PS52016">
    <property type="entry name" value="TONB_DEPENDENT_REC_3"/>
    <property type="match status" value="1"/>
</dbReference>
<keyword evidence="2" id="KW-0813">Transport</keyword>
<dbReference type="Gene3D" id="2.40.170.20">
    <property type="entry name" value="TonB-dependent receptor, beta-barrel domain"/>
    <property type="match status" value="1"/>
</dbReference>
<keyword evidence="8" id="KW-0798">TonB box</keyword>
<keyword evidence="9" id="KW-0472">Membrane</keyword>
<dbReference type="Pfam" id="PF00593">
    <property type="entry name" value="TonB_dep_Rec_b-barrel"/>
    <property type="match status" value="1"/>
</dbReference>
<dbReference type="InterPro" id="IPR036942">
    <property type="entry name" value="Beta-barrel_TonB_sf"/>
</dbReference>
<feature type="domain" description="TonB-dependent receptor-like beta-barrel" evidence="11">
    <location>
        <begin position="33"/>
        <end position="295"/>
    </location>
</feature>
<evidence type="ECO:0000256" key="6">
    <source>
        <dbReference type="ARBA" id="ARBA00023004"/>
    </source>
</evidence>
<dbReference type="InterPro" id="IPR010917">
    <property type="entry name" value="TonB_rcpt_CS"/>
</dbReference>
<dbReference type="PROSITE" id="PS01156">
    <property type="entry name" value="TONB_DEPENDENT_REC_2"/>
    <property type="match status" value="1"/>
</dbReference>
<evidence type="ECO:0000256" key="10">
    <source>
        <dbReference type="ARBA" id="ARBA00023237"/>
    </source>
</evidence>
<dbReference type="GO" id="GO:0009279">
    <property type="term" value="C:cell outer membrane"/>
    <property type="evidence" value="ECO:0007669"/>
    <property type="project" value="UniProtKB-SubCell"/>
</dbReference>
<evidence type="ECO:0000256" key="9">
    <source>
        <dbReference type="ARBA" id="ARBA00023136"/>
    </source>
</evidence>
<evidence type="ECO:0000256" key="1">
    <source>
        <dbReference type="ARBA" id="ARBA00004571"/>
    </source>
</evidence>
<evidence type="ECO:0000256" key="7">
    <source>
        <dbReference type="ARBA" id="ARBA00023065"/>
    </source>
</evidence>
<comment type="subcellular location">
    <subcellularLocation>
        <location evidence="1">Cell outer membrane</location>
        <topology evidence="1">Multi-pass membrane protein</topology>
    </subcellularLocation>
</comment>
<dbReference type="SUPFAM" id="SSF56935">
    <property type="entry name" value="Porins"/>
    <property type="match status" value="1"/>
</dbReference>
<evidence type="ECO:0000313" key="12">
    <source>
        <dbReference type="EMBL" id="OIQ65377.1"/>
    </source>
</evidence>
<keyword evidence="4" id="KW-0812">Transmembrane</keyword>
<dbReference type="PANTHER" id="PTHR32552">
    <property type="entry name" value="FERRICHROME IRON RECEPTOR-RELATED"/>
    <property type="match status" value="1"/>
</dbReference>
<reference evidence="12" key="1">
    <citation type="submission" date="2016-10" db="EMBL/GenBank/DDBJ databases">
        <title>Sequence of Gallionella enrichment culture.</title>
        <authorList>
            <person name="Poehlein A."/>
            <person name="Muehling M."/>
            <person name="Daniel R."/>
        </authorList>
    </citation>
    <scope>NUCLEOTIDE SEQUENCE</scope>
</reference>
<dbReference type="GO" id="GO:0015344">
    <property type="term" value="F:siderophore uptake transmembrane transporter activity"/>
    <property type="evidence" value="ECO:0007669"/>
    <property type="project" value="TreeGrafter"/>
</dbReference>
<protein>
    <submittedName>
        <fullName evidence="12">Putative TonB-dependent receptor BfrD</fullName>
    </submittedName>
</protein>
<evidence type="ECO:0000256" key="4">
    <source>
        <dbReference type="ARBA" id="ARBA00022692"/>
    </source>
</evidence>
<evidence type="ECO:0000259" key="11">
    <source>
        <dbReference type="Pfam" id="PF00593"/>
    </source>
</evidence>
<name>A0A1J5P1G7_9ZZZZ</name>
<dbReference type="InterPro" id="IPR039426">
    <property type="entry name" value="TonB-dep_rcpt-like"/>
</dbReference>
<sequence>MQTIFAPVSASRISRPDLLWRPLATSGQNHSVAKLAAGYIQDQVELSPMFQLILGLRYENYNTKVTNLNPLLAPGTQRKFDVTDHLWSPRAGLIFKPVEQASIYASYSKSYLPRGGDQLAGLSITNQNLAPEKYQNYELGAKWDILPTLNVTAAVFQLDRDNVLSLSDPNNPASLTVPIGRQRNRGVELSAQGEITSQLSVVASYTYTDAKFLDSQSATVRAGNRVPNVPKNAAAVWARYDATDALGLALGVTSQGRRYAATDNTVSLSGYTRFDGAVYYRINESFDVQLNVENLFDKHYFQYSDNNTNLTPGSPRAVKLALNARF</sequence>
<proteinExistence type="predicted"/>
<keyword evidence="10" id="KW-0998">Cell outer membrane</keyword>
<comment type="caution">
    <text evidence="12">The sequence shown here is derived from an EMBL/GenBank/DDBJ whole genome shotgun (WGS) entry which is preliminary data.</text>
</comment>
<evidence type="ECO:0000256" key="8">
    <source>
        <dbReference type="ARBA" id="ARBA00023077"/>
    </source>
</evidence>
<keyword evidence="6" id="KW-0408">Iron</keyword>
<dbReference type="InterPro" id="IPR000531">
    <property type="entry name" value="Beta-barrel_TonB"/>
</dbReference>
<keyword evidence="5" id="KW-0732">Signal</keyword>
<accession>A0A1J5P1G7</accession>
<evidence type="ECO:0000256" key="2">
    <source>
        <dbReference type="ARBA" id="ARBA00022448"/>
    </source>
</evidence>